<dbReference type="STRING" id="1448315.A0A319CPD5"/>
<sequence>MAATNFANPKSLDVLTSTVNQTVLIDTARFFNSHEKMQYRAQLKRSIPVAHEQFQTALDSLSEQIYIAKAFLERDYEAIKARKAALHSAQDSVMEDAAVKPEPETAPQPQETPAVATNADTIKAEPAEVEPALKPQIEQDVVKQGSADQPVKEDQTDNRATVPAVSGQPFTGPDELNFDSMLNNNPGPNDFDLNLDFGDDAVGNDDFLAGSHLVPAGSGNEGNDTSSNTAAGLVGTDSLNTAVPTGGDAFDLELQKAEAFSTQVGSLTGQQLDGQGGGTLEDVMGPGESSFDDLFMENDTFGGDGTGDPNLLEGDGLVDINELDDSWFT</sequence>
<name>A0A319CPD5_9EURO</name>
<evidence type="ECO:0000256" key="1">
    <source>
        <dbReference type="SAM" id="MobiDB-lite"/>
    </source>
</evidence>
<dbReference type="AlphaFoldDB" id="A0A319CPD5"/>
<evidence type="ECO:0000313" key="2">
    <source>
        <dbReference type="EMBL" id="PYH87074.1"/>
    </source>
</evidence>
<dbReference type="GeneID" id="37141628"/>
<gene>
    <name evidence="2" type="ORF">BO82DRAFT_397003</name>
</gene>
<feature type="region of interest" description="Disordered" evidence="1">
    <location>
        <begin position="144"/>
        <end position="170"/>
    </location>
</feature>
<reference evidence="2 3" key="1">
    <citation type="submission" date="2016-12" db="EMBL/GenBank/DDBJ databases">
        <title>The genomes of Aspergillus section Nigri reveals drivers in fungal speciation.</title>
        <authorList>
            <consortium name="DOE Joint Genome Institute"/>
            <person name="Vesth T.C."/>
            <person name="Nybo J."/>
            <person name="Theobald S."/>
            <person name="Brandl J."/>
            <person name="Frisvad J.C."/>
            <person name="Nielsen K.F."/>
            <person name="Lyhne E.K."/>
            <person name="Kogle M.E."/>
            <person name="Kuo A."/>
            <person name="Riley R."/>
            <person name="Clum A."/>
            <person name="Nolan M."/>
            <person name="Lipzen A."/>
            <person name="Salamov A."/>
            <person name="Henrissat B."/>
            <person name="Wiebenga A."/>
            <person name="De Vries R.P."/>
            <person name="Grigoriev I.V."/>
            <person name="Mortensen U.H."/>
            <person name="Andersen M.R."/>
            <person name="Baker S.E."/>
        </authorList>
    </citation>
    <scope>NUCLEOTIDE SEQUENCE [LARGE SCALE GENOMIC DNA]</scope>
    <source>
        <strain evidence="2 3">CBS 121591</strain>
    </source>
</reference>
<evidence type="ECO:0000313" key="3">
    <source>
        <dbReference type="Proteomes" id="UP000248340"/>
    </source>
</evidence>
<keyword evidence="3" id="KW-1185">Reference proteome</keyword>
<feature type="compositionally biased region" description="Low complexity" evidence="1">
    <location>
        <begin position="105"/>
        <end position="114"/>
    </location>
</feature>
<dbReference type="EMBL" id="KZ821674">
    <property type="protein sequence ID" value="PYH87074.1"/>
    <property type="molecule type" value="Genomic_DNA"/>
</dbReference>
<dbReference type="OrthoDB" id="5409998at2759"/>
<dbReference type="VEuPathDB" id="FungiDB:BO82DRAFT_397003"/>
<accession>A0A319CPD5</accession>
<protein>
    <submittedName>
        <fullName evidence="2">Uncharacterized protein</fullName>
    </submittedName>
</protein>
<proteinExistence type="predicted"/>
<feature type="region of interest" description="Disordered" evidence="1">
    <location>
        <begin position="92"/>
        <end position="115"/>
    </location>
</feature>
<dbReference type="RefSeq" id="XP_025497274.1">
    <property type="nucleotide sequence ID" value="XM_025638886.1"/>
</dbReference>
<dbReference type="Proteomes" id="UP000248340">
    <property type="component" value="Unassembled WGS sequence"/>
</dbReference>
<organism evidence="2 3">
    <name type="scientific">Aspergillus uvarum CBS 121591</name>
    <dbReference type="NCBI Taxonomy" id="1448315"/>
    <lineage>
        <taxon>Eukaryota</taxon>
        <taxon>Fungi</taxon>
        <taxon>Dikarya</taxon>
        <taxon>Ascomycota</taxon>
        <taxon>Pezizomycotina</taxon>
        <taxon>Eurotiomycetes</taxon>
        <taxon>Eurotiomycetidae</taxon>
        <taxon>Eurotiales</taxon>
        <taxon>Aspergillaceae</taxon>
        <taxon>Aspergillus</taxon>
        <taxon>Aspergillus subgen. Circumdati</taxon>
    </lineage>
</organism>